<dbReference type="EMBL" id="LGUF01000007">
    <property type="protein sequence ID" value="KON88241.1"/>
    <property type="molecule type" value="Genomic_DNA"/>
</dbReference>
<accession>A0A0M0GFM7</accession>
<dbReference type="Proteomes" id="UP000037109">
    <property type="component" value="Unassembled WGS sequence"/>
</dbReference>
<reference evidence="3" key="1">
    <citation type="submission" date="2015-07" db="EMBL/GenBank/DDBJ databases">
        <title>Fjat-10036 dsm4.</title>
        <authorList>
            <person name="Liu B."/>
            <person name="Wang J."/>
            <person name="Zhu Y."/>
            <person name="Liu G."/>
            <person name="Chen Q."/>
            <person name="Chen Z."/>
            <person name="Lan J."/>
            <person name="Che J."/>
            <person name="Ge C."/>
            <person name="Shi H."/>
            <person name="Pan Z."/>
            <person name="Liu X."/>
        </authorList>
    </citation>
    <scope>NUCLEOTIDE SEQUENCE [LARGE SCALE GENOMIC DNA]</scope>
    <source>
        <strain evidence="3">DSM 4</strain>
    </source>
</reference>
<keyword evidence="3" id="KW-1185">Reference proteome</keyword>
<gene>
    <name evidence="2" type="ORF">AF332_16475</name>
</gene>
<evidence type="ECO:0000313" key="2">
    <source>
        <dbReference type="EMBL" id="KON88241.1"/>
    </source>
</evidence>
<name>A0A0M0GFM7_SPOGL</name>
<dbReference type="RefSeq" id="WP_053435613.1">
    <property type="nucleotide sequence ID" value="NZ_LGUF01000007.1"/>
</dbReference>
<keyword evidence="1" id="KW-1133">Transmembrane helix</keyword>
<organism evidence="2 3">
    <name type="scientific">Sporosarcina globispora</name>
    <name type="common">Bacillus globisporus</name>
    <dbReference type="NCBI Taxonomy" id="1459"/>
    <lineage>
        <taxon>Bacteria</taxon>
        <taxon>Bacillati</taxon>
        <taxon>Bacillota</taxon>
        <taxon>Bacilli</taxon>
        <taxon>Bacillales</taxon>
        <taxon>Caryophanaceae</taxon>
        <taxon>Sporosarcina</taxon>
    </lineage>
</organism>
<dbReference type="PATRIC" id="fig|1459.3.peg.3601"/>
<protein>
    <submittedName>
        <fullName evidence="2">Uncharacterized protein</fullName>
    </submittedName>
</protein>
<proteinExistence type="predicted"/>
<evidence type="ECO:0000256" key="1">
    <source>
        <dbReference type="SAM" id="Phobius"/>
    </source>
</evidence>
<keyword evidence="1" id="KW-0472">Membrane</keyword>
<comment type="caution">
    <text evidence="2">The sequence shown here is derived from an EMBL/GenBank/DDBJ whole genome shotgun (WGS) entry which is preliminary data.</text>
</comment>
<evidence type="ECO:0000313" key="3">
    <source>
        <dbReference type="Proteomes" id="UP000037109"/>
    </source>
</evidence>
<sequence length="63" mass="6876">MMEKAKISVVQLFAIMFMFDLGTVLVVSYGINGLTNSNNLFVPSLTESSCVIQLNCPYKGAKV</sequence>
<keyword evidence="1" id="KW-0812">Transmembrane</keyword>
<dbReference type="AlphaFoldDB" id="A0A0M0GFM7"/>
<feature type="transmembrane region" description="Helical" evidence="1">
    <location>
        <begin position="12"/>
        <end position="31"/>
    </location>
</feature>